<keyword evidence="3" id="KW-0406">Ion transport</keyword>
<protein>
    <submittedName>
        <fullName evidence="3">Two pore domain potassium channel family protein</fullName>
    </submittedName>
</protein>
<keyword evidence="1" id="KW-1133">Transmembrane helix</keyword>
<dbReference type="GO" id="GO:0034220">
    <property type="term" value="P:monoatomic ion transmembrane transport"/>
    <property type="evidence" value="ECO:0007669"/>
    <property type="project" value="UniProtKB-KW"/>
</dbReference>
<sequence>MPAMRQLLWVPGFLLVLAVLVDLMVTCIQAGEGRLNRAVHRALYAALHLVARRSGRRAALAWSTPVLISGSLVMWTALMWLGWTLIFWSQPGALVGADSGQPATFLATFYFVGYTLSTLGLGEIIAPRPLWRILTDIAAISGFFLLTFAITFIVPVAQARADRRELALALHRAGPGAQALIVNAYTDHDRGLHSLTVDLHTVLNRVDAAHLNTPYLHRLRDHQAQDALDLHLPALGEALLILLGALKGECPHGLRRALASVESLSCTFHETQGGRLPPPPPWPDLEPLRKAGLPLRSDAELHAFLREHEDLRRRLRAMSAAGLWTWAEVARPAPGQGGAGNSKSGD</sequence>
<feature type="transmembrane region" description="Helical" evidence="1">
    <location>
        <begin position="103"/>
        <end position="125"/>
    </location>
</feature>
<feature type="domain" description="Potassium channel" evidence="2">
    <location>
        <begin position="84"/>
        <end position="154"/>
    </location>
</feature>
<dbReference type="AlphaFoldDB" id="A0A2T3WDG0"/>
<keyword evidence="3" id="KW-0813">Transport</keyword>
<name>A0A2T3WDG0_9DEIO</name>
<gene>
    <name evidence="3" type="ORF">C8263_01400</name>
</gene>
<reference evidence="3 4" key="1">
    <citation type="submission" date="2018-03" db="EMBL/GenBank/DDBJ databases">
        <title>Draft genome of Deinococcus sp. OD32.</title>
        <authorList>
            <person name="Wang X.-P."/>
            <person name="Du Z.-J."/>
        </authorList>
    </citation>
    <scope>NUCLEOTIDE SEQUENCE [LARGE SCALE GENOMIC DNA]</scope>
    <source>
        <strain evidence="3 4">OD32</strain>
    </source>
</reference>
<feature type="transmembrane region" description="Helical" evidence="1">
    <location>
        <begin position="59"/>
        <end position="83"/>
    </location>
</feature>
<feature type="transmembrane region" description="Helical" evidence="1">
    <location>
        <begin position="6"/>
        <end position="28"/>
    </location>
</feature>
<evidence type="ECO:0000313" key="4">
    <source>
        <dbReference type="Proteomes" id="UP000240317"/>
    </source>
</evidence>
<dbReference type="OrthoDB" id="3422146at2"/>
<dbReference type="EMBL" id="PYSV01000001">
    <property type="protein sequence ID" value="PTA69882.1"/>
    <property type="molecule type" value="Genomic_DNA"/>
</dbReference>
<dbReference type="Proteomes" id="UP000240317">
    <property type="component" value="Unassembled WGS sequence"/>
</dbReference>
<dbReference type="Gene3D" id="1.10.287.70">
    <property type="match status" value="1"/>
</dbReference>
<dbReference type="SUPFAM" id="SSF81324">
    <property type="entry name" value="Voltage-gated potassium channels"/>
    <property type="match status" value="1"/>
</dbReference>
<comment type="caution">
    <text evidence="3">The sequence shown here is derived from an EMBL/GenBank/DDBJ whole genome shotgun (WGS) entry which is preliminary data.</text>
</comment>
<organism evidence="3 4">
    <name type="scientific">Deinococcus arcticus</name>
    <dbReference type="NCBI Taxonomy" id="2136176"/>
    <lineage>
        <taxon>Bacteria</taxon>
        <taxon>Thermotogati</taxon>
        <taxon>Deinococcota</taxon>
        <taxon>Deinococci</taxon>
        <taxon>Deinococcales</taxon>
        <taxon>Deinococcaceae</taxon>
        <taxon>Deinococcus</taxon>
    </lineage>
</organism>
<keyword evidence="1" id="KW-0812">Transmembrane</keyword>
<keyword evidence="3" id="KW-0407">Ion channel</keyword>
<accession>A0A2T3WDG0</accession>
<evidence type="ECO:0000256" key="1">
    <source>
        <dbReference type="SAM" id="Phobius"/>
    </source>
</evidence>
<dbReference type="InterPro" id="IPR013099">
    <property type="entry name" value="K_chnl_dom"/>
</dbReference>
<keyword evidence="1" id="KW-0472">Membrane</keyword>
<proteinExistence type="predicted"/>
<feature type="transmembrane region" description="Helical" evidence="1">
    <location>
        <begin position="137"/>
        <end position="157"/>
    </location>
</feature>
<dbReference type="Pfam" id="PF07885">
    <property type="entry name" value="Ion_trans_2"/>
    <property type="match status" value="1"/>
</dbReference>
<keyword evidence="4" id="KW-1185">Reference proteome</keyword>
<evidence type="ECO:0000313" key="3">
    <source>
        <dbReference type="EMBL" id="PTA69882.1"/>
    </source>
</evidence>
<evidence type="ECO:0000259" key="2">
    <source>
        <dbReference type="Pfam" id="PF07885"/>
    </source>
</evidence>